<dbReference type="PROSITE" id="PS50986">
    <property type="entry name" value="MANSC"/>
    <property type="match status" value="1"/>
</dbReference>
<feature type="chain" id="PRO_5046533704" description="MANSC domain-containing protein" evidence="9">
    <location>
        <begin position="25"/>
        <end position="454"/>
    </location>
</feature>
<keyword evidence="2 8" id="KW-0812">Transmembrane</keyword>
<dbReference type="InterPro" id="IPR013980">
    <property type="entry name" value="MANSC_dom"/>
</dbReference>
<evidence type="ECO:0000256" key="6">
    <source>
        <dbReference type="ARBA" id="ARBA00023180"/>
    </source>
</evidence>
<keyword evidence="5 8" id="KW-0472">Membrane</keyword>
<feature type="compositionally biased region" description="Basic residues" evidence="7">
    <location>
        <begin position="234"/>
        <end position="247"/>
    </location>
</feature>
<dbReference type="PANTHER" id="PTHR46876">
    <property type="entry name" value="LOW-DENSITY LIPOPROTEIN RECEPTOR-RELATED PROTEIN 11"/>
    <property type="match status" value="1"/>
</dbReference>
<feature type="domain" description="MANSC" evidence="10">
    <location>
        <begin position="32"/>
        <end position="115"/>
    </location>
</feature>
<evidence type="ECO:0000256" key="8">
    <source>
        <dbReference type="SAM" id="Phobius"/>
    </source>
</evidence>
<name>A0ABN9LU68_9NEOB</name>
<evidence type="ECO:0000256" key="7">
    <source>
        <dbReference type="SAM" id="MobiDB-lite"/>
    </source>
</evidence>
<feature type="region of interest" description="Disordered" evidence="7">
    <location>
        <begin position="118"/>
        <end position="168"/>
    </location>
</feature>
<protein>
    <recommendedName>
        <fullName evidence="10">MANSC domain-containing protein</fullName>
    </recommendedName>
</protein>
<evidence type="ECO:0000259" key="10">
    <source>
        <dbReference type="PROSITE" id="PS50986"/>
    </source>
</evidence>
<dbReference type="PANTHER" id="PTHR46876:SF3">
    <property type="entry name" value="MANSC DOMAIN CONTAINING 1"/>
    <property type="match status" value="1"/>
</dbReference>
<evidence type="ECO:0000313" key="11">
    <source>
        <dbReference type="EMBL" id="CAJ0950822.1"/>
    </source>
</evidence>
<feature type="compositionally biased region" description="Basic and acidic residues" evidence="7">
    <location>
        <begin position="123"/>
        <end position="144"/>
    </location>
</feature>
<dbReference type="InterPro" id="IPR011106">
    <property type="entry name" value="MANSC_N"/>
</dbReference>
<feature type="compositionally biased region" description="Low complexity" evidence="7">
    <location>
        <begin position="153"/>
        <end position="164"/>
    </location>
</feature>
<proteinExistence type="predicted"/>
<comment type="caution">
    <text evidence="11">The sequence shown here is derived from an EMBL/GenBank/DDBJ whole genome shotgun (WGS) entry which is preliminary data.</text>
</comment>
<accession>A0ABN9LU68</accession>
<evidence type="ECO:0000256" key="1">
    <source>
        <dbReference type="ARBA" id="ARBA00004479"/>
    </source>
</evidence>
<evidence type="ECO:0000256" key="9">
    <source>
        <dbReference type="SAM" id="SignalP"/>
    </source>
</evidence>
<keyword evidence="6" id="KW-0325">Glycoprotein</keyword>
<dbReference type="EMBL" id="CAUEEQ010032311">
    <property type="protein sequence ID" value="CAJ0950822.1"/>
    <property type="molecule type" value="Genomic_DNA"/>
</dbReference>
<keyword evidence="3 9" id="KW-0732">Signal</keyword>
<keyword evidence="4 8" id="KW-1133">Transmembrane helix</keyword>
<sequence>MGLSMLGLLCSVLLFSILAHSVSGSQKCVPRAMPDMVIDISRAVAHGARFTDPLKVNNVEECLSACCGQLDAGGDRACNLLVFDARTPGMQKCYIFHCPTLNSCPLSSSPGILSYSFWSDTSRPGKPDPGKEEQQRPKSGDRSKVQGSPEKTSSSGDGESSPSDLNRKTSSVIVSQLSAEQEVKKELGDPSKIITSQLLHLADKIDQHLEKMESKSKDDDLRVPTIQTTPVPKEKKKKLPLKAKAAKVGKDKKPEAPQTHRPTAAVKATSTTPKRTTARLSTAAPHPVLRTNASHIVPPAAAHNVSGISNVRSSKLPASDHTAVPTFPTTYQTRPPLGPSWTSPWTGVKLGTKSNDQPSASDKGETPGRVLPESRLPSQEEPAVSLEEAPGKVAGCEGTLPLPGDKSGLVAALVFGMLFLMVVIGLVSRKVSEVRHRHRYTKLDYLINGMYVDT</sequence>
<keyword evidence="12" id="KW-1185">Reference proteome</keyword>
<comment type="subcellular location">
    <subcellularLocation>
        <location evidence="1">Membrane</location>
        <topology evidence="1">Single-pass type I membrane protein</topology>
    </subcellularLocation>
</comment>
<evidence type="ECO:0000256" key="5">
    <source>
        <dbReference type="ARBA" id="ARBA00023136"/>
    </source>
</evidence>
<dbReference type="Pfam" id="PF07502">
    <property type="entry name" value="MANEC"/>
    <property type="match status" value="1"/>
</dbReference>
<dbReference type="Proteomes" id="UP001176940">
    <property type="component" value="Unassembled WGS sequence"/>
</dbReference>
<reference evidence="11" key="1">
    <citation type="submission" date="2023-07" db="EMBL/GenBank/DDBJ databases">
        <authorList>
            <person name="Stuckert A."/>
        </authorList>
    </citation>
    <scope>NUCLEOTIDE SEQUENCE</scope>
</reference>
<gene>
    <name evidence="11" type="ORF">RIMI_LOCUS13190805</name>
</gene>
<evidence type="ECO:0000313" key="12">
    <source>
        <dbReference type="Proteomes" id="UP001176940"/>
    </source>
</evidence>
<feature type="signal peptide" evidence="9">
    <location>
        <begin position="1"/>
        <end position="24"/>
    </location>
</feature>
<evidence type="ECO:0000256" key="4">
    <source>
        <dbReference type="ARBA" id="ARBA00022989"/>
    </source>
</evidence>
<feature type="compositionally biased region" description="Basic and acidic residues" evidence="7">
    <location>
        <begin position="211"/>
        <end position="222"/>
    </location>
</feature>
<organism evidence="11 12">
    <name type="scientific">Ranitomeya imitator</name>
    <name type="common">mimic poison frog</name>
    <dbReference type="NCBI Taxonomy" id="111125"/>
    <lineage>
        <taxon>Eukaryota</taxon>
        <taxon>Metazoa</taxon>
        <taxon>Chordata</taxon>
        <taxon>Craniata</taxon>
        <taxon>Vertebrata</taxon>
        <taxon>Euteleostomi</taxon>
        <taxon>Amphibia</taxon>
        <taxon>Batrachia</taxon>
        <taxon>Anura</taxon>
        <taxon>Neobatrachia</taxon>
        <taxon>Hyloidea</taxon>
        <taxon>Dendrobatidae</taxon>
        <taxon>Dendrobatinae</taxon>
        <taxon>Ranitomeya</taxon>
    </lineage>
</organism>
<evidence type="ECO:0000256" key="2">
    <source>
        <dbReference type="ARBA" id="ARBA00022692"/>
    </source>
</evidence>
<evidence type="ECO:0000256" key="3">
    <source>
        <dbReference type="ARBA" id="ARBA00022729"/>
    </source>
</evidence>
<feature type="region of interest" description="Disordered" evidence="7">
    <location>
        <begin position="211"/>
        <end position="287"/>
    </location>
</feature>
<feature type="transmembrane region" description="Helical" evidence="8">
    <location>
        <begin position="409"/>
        <end position="427"/>
    </location>
</feature>
<feature type="compositionally biased region" description="Polar residues" evidence="7">
    <location>
        <begin position="268"/>
        <end position="280"/>
    </location>
</feature>
<feature type="region of interest" description="Disordered" evidence="7">
    <location>
        <begin position="328"/>
        <end position="389"/>
    </location>
</feature>
<dbReference type="SMART" id="SM00765">
    <property type="entry name" value="MANEC"/>
    <property type="match status" value="1"/>
</dbReference>